<evidence type="ECO:0000256" key="4">
    <source>
        <dbReference type="ARBA" id="ARBA00022490"/>
    </source>
</evidence>
<gene>
    <name evidence="13" type="ordered locus">Mlg_0212</name>
</gene>
<organism evidence="13 14">
    <name type="scientific">Alkalilimnicola ehrlichii (strain ATCC BAA-1101 / DSM 17681 / MLHE-1)</name>
    <dbReference type="NCBI Taxonomy" id="187272"/>
    <lineage>
        <taxon>Bacteria</taxon>
        <taxon>Pseudomonadati</taxon>
        <taxon>Pseudomonadota</taxon>
        <taxon>Gammaproteobacteria</taxon>
        <taxon>Chromatiales</taxon>
        <taxon>Ectothiorhodospiraceae</taxon>
        <taxon>Alkalilimnicola</taxon>
    </lineage>
</organism>
<evidence type="ECO:0000256" key="5">
    <source>
        <dbReference type="ARBA" id="ARBA00023110"/>
    </source>
</evidence>
<feature type="region of interest" description="Disordered" evidence="11">
    <location>
        <begin position="143"/>
        <end position="164"/>
    </location>
</feature>
<dbReference type="AlphaFoldDB" id="Q0AC70"/>
<dbReference type="EC" id="5.2.1.8" evidence="10"/>
<name>Q0AC70_ALKEH</name>
<evidence type="ECO:0000256" key="7">
    <source>
        <dbReference type="ARBA" id="ARBA00023235"/>
    </source>
</evidence>
<comment type="similarity">
    <text evidence="3 10">Belongs to the FKBP-type PPIase family.</text>
</comment>
<keyword evidence="6" id="KW-0143">Chaperone</keyword>
<comment type="function">
    <text evidence="8">Also involved in hydrogenase metallocenter assembly, probably by participating in the nickel insertion step. This function in hydrogenase biosynthesis requires chaperone activity and the presence of the metal-binding domain, but not PPIase activity.</text>
</comment>
<sequence length="164" mass="18500">MKIRKNTVATVHYRLKDEDGTLLDDSEQSGPMVYLHGYRHILPALEEALEGLEAGTPHRVTLPPEEAYGPHKENLVFEANREFLPDDLELYEGQQLTSGSHGRRFTLKVLRLTENGAILDGNHPLAGRRLTFELDVREVRPATKEEVRAQHARDATAKGQHDDS</sequence>
<keyword evidence="7 9" id="KW-0413">Isomerase</keyword>
<comment type="catalytic activity">
    <reaction evidence="1 9 10">
        <text>[protein]-peptidylproline (omega=180) = [protein]-peptidylproline (omega=0)</text>
        <dbReference type="Rhea" id="RHEA:16237"/>
        <dbReference type="Rhea" id="RHEA-COMP:10747"/>
        <dbReference type="Rhea" id="RHEA-COMP:10748"/>
        <dbReference type="ChEBI" id="CHEBI:83833"/>
        <dbReference type="ChEBI" id="CHEBI:83834"/>
        <dbReference type="EC" id="5.2.1.8"/>
    </reaction>
</comment>
<keyword evidence="4" id="KW-0963">Cytoplasm</keyword>
<evidence type="ECO:0000313" key="13">
    <source>
        <dbReference type="EMBL" id="ABI55567.1"/>
    </source>
</evidence>
<evidence type="ECO:0000256" key="8">
    <source>
        <dbReference type="ARBA" id="ARBA00037071"/>
    </source>
</evidence>
<dbReference type="InterPro" id="IPR046357">
    <property type="entry name" value="PPIase_dom_sf"/>
</dbReference>
<dbReference type="Gene3D" id="3.10.50.40">
    <property type="match status" value="1"/>
</dbReference>
<dbReference type="HOGENOM" id="CLU_098197_1_0_6"/>
<dbReference type="Pfam" id="PF00254">
    <property type="entry name" value="FKBP_C"/>
    <property type="match status" value="1"/>
</dbReference>
<dbReference type="GO" id="GO:0005737">
    <property type="term" value="C:cytoplasm"/>
    <property type="evidence" value="ECO:0007669"/>
    <property type="project" value="UniProtKB-SubCell"/>
</dbReference>
<evidence type="ECO:0000256" key="3">
    <source>
        <dbReference type="ARBA" id="ARBA00006577"/>
    </source>
</evidence>
<dbReference type="Proteomes" id="UP000001962">
    <property type="component" value="Chromosome"/>
</dbReference>
<dbReference type="eggNOG" id="COG1047">
    <property type="taxonomic scope" value="Bacteria"/>
</dbReference>
<keyword evidence="5 9" id="KW-0697">Rotamase</keyword>
<accession>Q0AC70</accession>
<dbReference type="KEGG" id="aeh:Mlg_0212"/>
<comment type="subcellular location">
    <subcellularLocation>
        <location evidence="2">Cytoplasm</location>
    </subcellularLocation>
</comment>
<evidence type="ECO:0000256" key="10">
    <source>
        <dbReference type="RuleBase" id="RU003915"/>
    </source>
</evidence>
<evidence type="ECO:0000259" key="12">
    <source>
        <dbReference type="PROSITE" id="PS50059"/>
    </source>
</evidence>
<dbReference type="PROSITE" id="PS50059">
    <property type="entry name" value="FKBP_PPIASE"/>
    <property type="match status" value="1"/>
</dbReference>
<protein>
    <recommendedName>
        <fullName evidence="10">Peptidyl-prolyl cis-trans isomerase</fullName>
        <ecNumber evidence="10">5.2.1.8</ecNumber>
    </recommendedName>
</protein>
<dbReference type="GO" id="GO:0003755">
    <property type="term" value="F:peptidyl-prolyl cis-trans isomerase activity"/>
    <property type="evidence" value="ECO:0007669"/>
    <property type="project" value="UniProtKB-UniRule"/>
</dbReference>
<evidence type="ECO:0000313" key="14">
    <source>
        <dbReference type="Proteomes" id="UP000001962"/>
    </source>
</evidence>
<dbReference type="EMBL" id="CP000453">
    <property type="protein sequence ID" value="ABI55567.1"/>
    <property type="molecule type" value="Genomic_DNA"/>
</dbReference>
<dbReference type="PANTHER" id="PTHR47861">
    <property type="entry name" value="FKBP-TYPE PEPTIDYL-PROLYL CIS-TRANS ISOMERASE SLYD"/>
    <property type="match status" value="1"/>
</dbReference>
<keyword evidence="14" id="KW-1185">Reference proteome</keyword>
<dbReference type="RefSeq" id="WP_011627963.1">
    <property type="nucleotide sequence ID" value="NC_008340.1"/>
</dbReference>
<proteinExistence type="inferred from homology"/>
<dbReference type="GO" id="GO:0042026">
    <property type="term" value="P:protein refolding"/>
    <property type="evidence" value="ECO:0007669"/>
    <property type="project" value="UniProtKB-ARBA"/>
</dbReference>
<evidence type="ECO:0000256" key="11">
    <source>
        <dbReference type="SAM" id="MobiDB-lite"/>
    </source>
</evidence>
<evidence type="ECO:0000256" key="9">
    <source>
        <dbReference type="PROSITE-ProRule" id="PRU00277"/>
    </source>
</evidence>
<reference evidence="14" key="1">
    <citation type="submission" date="2006-08" db="EMBL/GenBank/DDBJ databases">
        <title>Complete sequence of Alkalilimnicola ehrilichei MLHE-1.</title>
        <authorList>
            <person name="Copeland A."/>
            <person name="Lucas S."/>
            <person name="Lapidus A."/>
            <person name="Barry K."/>
            <person name="Detter J.C."/>
            <person name="Glavina del Rio T."/>
            <person name="Hammon N."/>
            <person name="Israni S."/>
            <person name="Dalin E."/>
            <person name="Tice H."/>
            <person name="Pitluck S."/>
            <person name="Sims D."/>
            <person name="Brettin T."/>
            <person name="Bruce D."/>
            <person name="Han C."/>
            <person name="Tapia R."/>
            <person name="Gilna P."/>
            <person name="Schmutz J."/>
            <person name="Larimer F."/>
            <person name="Land M."/>
            <person name="Hauser L."/>
            <person name="Kyrpides N."/>
            <person name="Mikhailova N."/>
            <person name="Oremland R.S."/>
            <person name="Hoeft S.E."/>
            <person name="Switzer-Blum J."/>
            <person name="Kulp T."/>
            <person name="King G."/>
            <person name="Tabita R."/>
            <person name="Witte B."/>
            <person name="Santini J.M."/>
            <person name="Basu P."/>
            <person name="Hollibaugh J.T."/>
            <person name="Xie G."/>
            <person name="Stolz J.F."/>
            <person name="Richardson P."/>
        </authorList>
    </citation>
    <scope>NUCLEOTIDE SEQUENCE [LARGE SCALE GENOMIC DNA]</scope>
    <source>
        <strain evidence="14">ATCC BAA-1101 / DSM 17681 / MLHE-1</strain>
    </source>
</reference>
<dbReference type="PANTHER" id="PTHR47861:SF3">
    <property type="entry name" value="FKBP-TYPE PEPTIDYL-PROLYL CIS-TRANS ISOMERASE SLYD"/>
    <property type="match status" value="1"/>
</dbReference>
<dbReference type="InterPro" id="IPR001179">
    <property type="entry name" value="PPIase_FKBP_dom"/>
</dbReference>
<feature type="domain" description="PPIase FKBP-type" evidence="12">
    <location>
        <begin position="6"/>
        <end position="100"/>
    </location>
</feature>
<evidence type="ECO:0000256" key="1">
    <source>
        <dbReference type="ARBA" id="ARBA00000971"/>
    </source>
</evidence>
<evidence type="ECO:0000256" key="2">
    <source>
        <dbReference type="ARBA" id="ARBA00004496"/>
    </source>
</evidence>
<evidence type="ECO:0000256" key="6">
    <source>
        <dbReference type="ARBA" id="ARBA00023186"/>
    </source>
</evidence>
<dbReference type="SUPFAM" id="SSF54534">
    <property type="entry name" value="FKBP-like"/>
    <property type="match status" value="1"/>
</dbReference>